<dbReference type="Proteomes" id="UP000199086">
    <property type="component" value="Unassembled WGS sequence"/>
</dbReference>
<organism evidence="2 3">
    <name type="scientific">Raineyella antarctica</name>
    <dbReference type="NCBI Taxonomy" id="1577474"/>
    <lineage>
        <taxon>Bacteria</taxon>
        <taxon>Bacillati</taxon>
        <taxon>Actinomycetota</taxon>
        <taxon>Actinomycetes</taxon>
        <taxon>Propionibacteriales</taxon>
        <taxon>Propionibacteriaceae</taxon>
        <taxon>Raineyella</taxon>
    </lineage>
</organism>
<gene>
    <name evidence="2" type="ORF">GA0111570_102264</name>
</gene>
<proteinExistence type="predicted"/>
<feature type="compositionally biased region" description="Acidic residues" evidence="1">
    <location>
        <begin position="20"/>
        <end position="31"/>
    </location>
</feature>
<feature type="region of interest" description="Disordered" evidence="1">
    <location>
        <begin position="1"/>
        <end position="56"/>
    </location>
</feature>
<name>A0A1G6GET0_9ACTN</name>
<protein>
    <submittedName>
        <fullName evidence="2">Uncharacterized protein</fullName>
    </submittedName>
</protein>
<reference evidence="2 3" key="1">
    <citation type="submission" date="2016-06" db="EMBL/GenBank/DDBJ databases">
        <authorList>
            <person name="Olsen C.W."/>
            <person name="Carey S."/>
            <person name="Hinshaw L."/>
            <person name="Karasin A.I."/>
        </authorList>
    </citation>
    <scope>NUCLEOTIDE SEQUENCE [LARGE SCALE GENOMIC DNA]</scope>
    <source>
        <strain evidence="2 3">LZ-22</strain>
    </source>
</reference>
<dbReference type="EMBL" id="FMYF01000002">
    <property type="protein sequence ID" value="SDB80474.1"/>
    <property type="molecule type" value="Genomic_DNA"/>
</dbReference>
<evidence type="ECO:0000256" key="1">
    <source>
        <dbReference type="SAM" id="MobiDB-lite"/>
    </source>
</evidence>
<evidence type="ECO:0000313" key="3">
    <source>
        <dbReference type="Proteomes" id="UP000199086"/>
    </source>
</evidence>
<accession>A0A1G6GET0</accession>
<evidence type="ECO:0000313" key="2">
    <source>
        <dbReference type="EMBL" id="SDB80474.1"/>
    </source>
</evidence>
<sequence length="56" mass="6092">MTTSEHHVDTNPVRPSSAEGDPDEELDDLTVDVDPHASPDPHAFRPSQAEGEPDED</sequence>
<feature type="compositionally biased region" description="Basic and acidic residues" evidence="1">
    <location>
        <begin position="33"/>
        <end position="43"/>
    </location>
</feature>
<dbReference type="AlphaFoldDB" id="A0A1G6GET0"/>
<dbReference type="RefSeq" id="WP_175557306.1">
    <property type="nucleotide sequence ID" value="NZ_FMYF01000002.1"/>
</dbReference>
<keyword evidence="3" id="KW-1185">Reference proteome</keyword>